<keyword evidence="2" id="KW-0813">Transport</keyword>
<keyword evidence="3" id="KW-1003">Cell membrane</keyword>
<dbReference type="PROSITE" id="PS50893">
    <property type="entry name" value="ABC_TRANSPORTER_2"/>
    <property type="match status" value="1"/>
</dbReference>
<protein>
    <submittedName>
        <fullName evidence="9">ABC transporter ATP-binding protein</fullName>
    </submittedName>
</protein>
<comment type="similarity">
    <text evidence="1">Belongs to the ABC transporter superfamily.</text>
</comment>
<evidence type="ECO:0000256" key="4">
    <source>
        <dbReference type="ARBA" id="ARBA00022741"/>
    </source>
</evidence>
<dbReference type="InterPro" id="IPR012340">
    <property type="entry name" value="NA-bd_OB-fold"/>
</dbReference>
<dbReference type="Pfam" id="PF00005">
    <property type="entry name" value="ABC_tran"/>
    <property type="match status" value="1"/>
</dbReference>
<name>A0A3S2V895_9HYPH</name>
<dbReference type="EMBL" id="SACP01000014">
    <property type="protein sequence ID" value="RVU16832.1"/>
    <property type="molecule type" value="Genomic_DNA"/>
</dbReference>
<dbReference type="Gene3D" id="3.40.50.300">
    <property type="entry name" value="P-loop containing nucleotide triphosphate hydrolases"/>
    <property type="match status" value="1"/>
</dbReference>
<comment type="caution">
    <text evidence="9">The sequence shown here is derived from an EMBL/GenBank/DDBJ whole genome shotgun (WGS) entry which is preliminary data.</text>
</comment>
<dbReference type="Gene3D" id="2.40.50.140">
    <property type="entry name" value="Nucleic acid-binding proteins"/>
    <property type="match status" value="1"/>
</dbReference>
<organism evidence="9 10">
    <name type="scientific">Methylobacterium oryzihabitans</name>
    <dbReference type="NCBI Taxonomy" id="2499852"/>
    <lineage>
        <taxon>Bacteria</taxon>
        <taxon>Pseudomonadati</taxon>
        <taxon>Pseudomonadota</taxon>
        <taxon>Alphaproteobacteria</taxon>
        <taxon>Hyphomicrobiales</taxon>
        <taxon>Methylobacteriaceae</taxon>
        <taxon>Methylobacterium</taxon>
    </lineage>
</organism>
<keyword evidence="5 9" id="KW-0067">ATP-binding</keyword>
<dbReference type="SUPFAM" id="SSF50331">
    <property type="entry name" value="MOP-like"/>
    <property type="match status" value="1"/>
</dbReference>
<dbReference type="InterPro" id="IPR003439">
    <property type="entry name" value="ABC_transporter-like_ATP-bd"/>
</dbReference>
<dbReference type="PANTHER" id="PTHR43875:SF15">
    <property type="entry name" value="TREHALOSE IMPORT ATP-BINDING PROTEIN SUGC"/>
    <property type="match status" value="1"/>
</dbReference>
<evidence type="ECO:0000256" key="2">
    <source>
        <dbReference type="ARBA" id="ARBA00022448"/>
    </source>
</evidence>
<sequence>MTLILDNVSKQVGAETHIRDVSLALPKGSLTVLLGRTLAGKTTLMRLMAGLEAPTSGRVLVDGRDVTGQPVQRRNVAMVYQQFINYPSLSVFENIASPLRVVRLPKAEIETRVREAARLLKLEPYLQRRPLELSGGQQQRTAVARALVKRADLVLMDEPLANLDYKLREELREELPRIFAETGAIFVYATTEPAEALLLGGRTATLDRGRVTQLGPAPEVYRRPHDLTTARVYSDPPLNTLTVVKANGRVTLPTGGQARAAGTLATVPDGTYTLGFRAHHLALDPLAGDAIALPATVSVSEITGSESFIHVDAGEARLIALLPGVRRLEPGTAVTAWLDPRHALLFDAAGRTAALDLPEAA</sequence>
<dbReference type="CDD" id="cd03259">
    <property type="entry name" value="ABC_Carb_Solutes_like"/>
    <property type="match status" value="1"/>
</dbReference>
<keyword evidence="7" id="KW-0472">Membrane</keyword>
<keyword evidence="6" id="KW-1278">Translocase</keyword>
<dbReference type="OrthoDB" id="9767663at2"/>
<dbReference type="AlphaFoldDB" id="A0A3S2V895"/>
<dbReference type="RefSeq" id="WP_127730602.1">
    <property type="nucleotide sequence ID" value="NZ_SACP01000014.1"/>
</dbReference>
<keyword evidence="10" id="KW-1185">Reference proteome</keyword>
<evidence type="ECO:0000313" key="9">
    <source>
        <dbReference type="EMBL" id="RVU16832.1"/>
    </source>
</evidence>
<accession>A0A3S2V895</accession>
<evidence type="ECO:0000256" key="7">
    <source>
        <dbReference type="ARBA" id="ARBA00023136"/>
    </source>
</evidence>
<proteinExistence type="inferred from homology"/>
<dbReference type="GO" id="GO:0055052">
    <property type="term" value="C:ATP-binding cassette (ABC) transporter complex, substrate-binding subunit-containing"/>
    <property type="evidence" value="ECO:0007669"/>
    <property type="project" value="TreeGrafter"/>
</dbReference>
<dbReference type="Proteomes" id="UP000286997">
    <property type="component" value="Unassembled WGS sequence"/>
</dbReference>
<reference evidence="9 10" key="1">
    <citation type="submission" date="2019-01" db="EMBL/GenBank/DDBJ databases">
        <authorList>
            <person name="Chen W.-M."/>
        </authorList>
    </citation>
    <scope>NUCLEOTIDE SEQUENCE [LARGE SCALE GENOMIC DNA]</scope>
    <source>
        <strain evidence="9 10">TER-1</strain>
    </source>
</reference>
<evidence type="ECO:0000256" key="5">
    <source>
        <dbReference type="ARBA" id="ARBA00022840"/>
    </source>
</evidence>
<dbReference type="GO" id="GO:0015408">
    <property type="term" value="F:ABC-type ferric iron transporter activity"/>
    <property type="evidence" value="ECO:0007669"/>
    <property type="project" value="InterPro"/>
</dbReference>
<evidence type="ECO:0000259" key="8">
    <source>
        <dbReference type="PROSITE" id="PS50893"/>
    </source>
</evidence>
<dbReference type="GO" id="GO:0016887">
    <property type="term" value="F:ATP hydrolysis activity"/>
    <property type="evidence" value="ECO:0007669"/>
    <property type="project" value="InterPro"/>
</dbReference>
<evidence type="ECO:0000256" key="1">
    <source>
        <dbReference type="ARBA" id="ARBA00005417"/>
    </source>
</evidence>
<dbReference type="InterPro" id="IPR013611">
    <property type="entry name" value="Transp-assoc_OB_typ2"/>
</dbReference>
<evidence type="ECO:0000256" key="3">
    <source>
        <dbReference type="ARBA" id="ARBA00022475"/>
    </source>
</evidence>
<dbReference type="InterPro" id="IPR003593">
    <property type="entry name" value="AAA+_ATPase"/>
</dbReference>
<dbReference type="InterPro" id="IPR015853">
    <property type="entry name" value="ABC_transpr_FbpC"/>
</dbReference>
<evidence type="ECO:0000313" key="10">
    <source>
        <dbReference type="Proteomes" id="UP000286997"/>
    </source>
</evidence>
<dbReference type="InterPro" id="IPR027417">
    <property type="entry name" value="P-loop_NTPase"/>
</dbReference>
<dbReference type="InterPro" id="IPR008995">
    <property type="entry name" value="Mo/tungstate-bd_C_term_dom"/>
</dbReference>
<gene>
    <name evidence="9" type="ORF">EOE48_15305</name>
</gene>
<feature type="domain" description="ABC transporter" evidence="8">
    <location>
        <begin position="3"/>
        <end position="233"/>
    </location>
</feature>
<dbReference type="GO" id="GO:0005524">
    <property type="term" value="F:ATP binding"/>
    <property type="evidence" value="ECO:0007669"/>
    <property type="project" value="UniProtKB-KW"/>
</dbReference>
<dbReference type="SMART" id="SM00382">
    <property type="entry name" value="AAA"/>
    <property type="match status" value="1"/>
</dbReference>
<dbReference type="PANTHER" id="PTHR43875">
    <property type="entry name" value="MALTODEXTRIN IMPORT ATP-BINDING PROTEIN MSMX"/>
    <property type="match status" value="1"/>
</dbReference>
<dbReference type="Pfam" id="PF08402">
    <property type="entry name" value="TOBE_2"/>
    <property type="match status" value="1"/>
</dbReference>
<dbReference type="InterPro" id="IPR047641">
    <property type="entry name" value="ABC_transpr_MalK/UgpC-like"/>
</dbReference>
<dbReference type="Gene3D" id="2.40.50.100">
    <property type="match status" value="1"/>
</dbReference>
<keyword evidence="4" id="KW-0547">Nucleotide-binding</keyword>
<dbReference type="SUPFAM" id="SSF52540">
    <property type="entry name" value="P-loop containing nucleoside triphosphate hydrolases"/>
    <property type="match status" value="1"/>
</dbReference>
<evidence type="ECO:0000256" key="6">
    <source>
        <dbReference type="ARBA" id="ARBA00022967"/>
    </source>
</evidence>